<dbReference type="Proteomes" id="UP000623967">
    <property type="component" value="Unassembled WGS sequence"/>
</dbReference>
<keyword evidence="3" id="KW-1185">Reference proteome</keyword>
<feature type="coiled-coil region" evidence="1">
    <location>
        <begin position="17"/>
        <end position="47"/>
    </location>
</feature>
<evidence type="ECO:0000256" key="1">
    <source>
        <dbReference type="SAM" id="Coils"/>
    </source>
</evidence>
<organism evidence="2 3">
    <name type="scientific">Neobacillus paridis</name>
    <dbReference type="NCBI Taxonomy" id="2803862"/>
    <lineage>
        <taxon>Bacteria</taxon>
        <taxon>Bacillati</taxon>
        <taxon>Bacillota</taxon>
        <taxon>Bacilli</taxon>
        <taxon>Bacillales</taxon>
        <taxon>Bacillaceae</taxon>
        <taxon>Neobacillus</taxon>
    </lineage>
</organism>
<proteinExistence type="predicted"/>
<accession>A0ABS1TI28</accession>
<dbReference type="EMBL" id="JAESWB010000025">
    <property type="protein sequence ID" value="MBL4950975.1"/>
    <property type="molecule type" value="Genomic_DNA"/>
</dbReference>
<evidence type="ECO:0000313" key="3">
    <source>
        <dbReference type="Proteomes" id="UP000623967"/>
    </source>
</evidence>
<sequence length="50" mass="5855">MNIKDFNLVINKYDSMLADANRQIVLLSAVNEELTKELEELKKQMDNKDK</sequence>
<protein>
    <submittedName>
        <fullName evidence="2">Uncharacterized protein</fullName>
    </submittedName>
</protein>
<keyword evidence="1" id="KW-0175">Coiled coil</keyword>
<name>A0ABS1TI28_9BACI</name>
<comment type="caution">
    <text evidence="2">The sequence shown here is derived from an EMBL/GenBank/DDBJ whole genome shotgun (WGS) entry which is preliminary data.</text>
</comment>
<reference evidence="2 3" key="1">
    <citation type="submission" date="2021-01" db="EMBL/GenBank/DDBJ databases">
        <title>Genome public.</title>
        <authorList>
            <person name="Liu C."/>
            <person name="Sun Q."/>
        </authorList>
    </citation>
    <scope>NUCLEOTIDE SEQUENCE [LARGE SCALE GENOMIC DNA]</scope>
    <source>
        <strain evidence="2 3">YIM B02564</strain>
    </source>
</reference>
<evidence type="ECO:0000313" key="2">
    <source>
        <dbReference type="EMBL" id="MBL4950975.1"/>
    </source>
</evidence>
<gene>
    <name evidence="2" type="ORF">JK635_01815</name>
</gene>
<dbReference type="RefSeq" id="WP_202651869.1">
    <property type="nucleotide sequence ID" value="NZ_JAESWB010000025.1"/>
</dbReference>